<evidence type="ECO:0000313" key="1">
    <source>
        <dbReference type="EMBL" id="MBD3906931.1"/>
    </source>
</evidence>
<organism evidence="2 4">
    <name type="scientific">Chryseobacterium muglaense</name>
    <dbReference type="NCBI Taxonomy" id="2893752"/>
    <lineage>
        <taxon>Bacteria</taxon>
        <taxon>Pseudomonadati</taxon>
        <taxon>Bacteroidota</taxon>
        <taxon>Flavobacteriia</taxon>
        <taxon>Flavobacteriales</taxon>
        <taxon>Weeksellaceae</taxon>
        <taxon>Chryseobacterium group</taxon>
        <taxon>Chryseobacterium</taxon>
    </lineage>
</organism>
<comment type="caution">
    <text evidence="2">The sequence shown here is derived from an EMBL/GenBank/DDBJ whole genome shotgun (WGS) entry which is preliminary data.</text>
</comment>
<reference evidence="2" key="1">
    <citation type="submission" date="2021-11" db="EMBL/GenBank/DDBJ databases">
        <title>Description of novel Chryseobacterium species.</title>
        <authorList>
            <person name="Saticioglu I.B."/>
            <person name="Ay H."/>
            <person name="Altun S."/>
            <person name="Duman M."/>
        </authorList>
    </citation>
    <scope>NUCLEOTIDE SEQUENCE</scope>
    <source>
        <strain evidence="2">C-39</strain>
    </source>
</reference>
<dbReference type="AlphaFoldDB" id="A0A9Q3URC4"/>
<reference evidence="1" key="3">
    <citation type="submission" date="2024-05" db="EMBL/GenBank/DDBJ databases">
        <title>Description of novel Chryseobacterium sp. strain C-2.</title>
        <authorList>
            <person name="Saticioglu I.B."/>
        </authorList>
    </citation>
    <scope>NUCLEOTIDE SEQUENCE</scope>
    <source>
        <strain evidence="1">C-2</strain>
    </source>
</reference>
<dbReference type="EMBL" id="JAJJML010000001">
    <property type="protein sequence ID" value="MCC9033739.1"/>
    <property type="molecule type" value="Genomic_DNA"/>
</dbReference>
<evidence type="ECO:0000313" key="2">
    <source>
        <dbReference type="EMBL" id="MCC9033739.1"/>
    </source>
</evidence>
<proteinExistence type="predicted"/>
<dbReference type="EMBL" id="JACXXP010000045">
    <property type="protein sequence ID" value="MBD3906931.1"/>
    <property type="molecule type" value="Genomic_DNA"/>
</dbReference>
<protein>
    <submittedName>
        <fullName evidence="2">Uncharacterized protein</fullName>
    </submittedName>
</protein>
<gene>
    <name evidence="1" type="ORF">IEW27_20295</name>
    <name evidence="2" type="ORF">LNP80_05625</name>
</gene>
<evidence type="ECO:0000313" key="3">
    <source>
        <dbReference type="Proteomes" id="UP000603715"/>
    </source>
</evidence>
<dbReference type="RefSeq" id="WP_191181301.1">
    <property type="nucleotide sequence ID" value="NZ_JACXXP010000045.1"/>
</dbReference>
<accession>A0A9Q3URC4</accession>
<keyword evidence="3" id="KW-1185">Reference proteome</keyword>
<name>A0A9Q3URC4_9FLAO</name>
<reference evidence="3" key="2">
    <citation type="submission" date="2023-07" db="EMBL/GenBank/DDBJ databases">
        <title>Description of novel Chryseobacterium sp. strain C-2.</title>
        <authorList>
            <person name="Saticioglu I.B."/>
        </authorList>
    </citation>
    <scope>NUCLEOTIDE SEQUENCE [LARGE SCALE GENOMIC DNA]</scope>
    <source>
        <strain evidence="3">C-2</strain>
    </source>
</reference>
<dbReference type="Proteomes" id="UP000603715">
    <property type="component" value="Unassembled WGS sequence"/>
</dbReference>
<evidence type="ECO:0000313" key="4">
    <source>
        <dbReference type="Proteomes" id="UP001107960"/>
    </source>
</evidence>
<sequence>MKDEYFDYTCNVNGQEFKHRLKIAHRFTEHKTICPICGAENCGGPEDKFIWAEFDDEKLAIHFGDGEFERYLEFWYYDGITEKEYKLLPNFIQDFNESTGWNNEELNPNSVIDASDFKNAMNIIKQSKHINDGDDFSKNFYPKIIKFVDQVIKENKTLNILKY</sequence>
<dbReference type="Proteomes" id="UP001107960">
    <property type="component" value="Unassembled WGS sequence"/>
</dbReference>